<dbReference type="Pfam" id="PF07896">
    <property type="entry name" value="DUF1674"/>
    <property type="match status" value="1"/>
</dbReference>
<dbReference type="Proteomes" id="UP000596742">
    <property type="component" value="Unassembled WGS sequence"/>
</dbReference>
<gene>
    <name evidence="4" type="ORF">MGAL_10B002024</name>
</gene>
<comment type="similarity">
    <text evidence="1">Belongs to the SDHAF4 family.</text>
</comment>
<keyword evidence="5" id="KW-1185">Reference proteome</keyword>
<feature type="region of interest" description="Disordered" evidence="3">
    <location>
        <begin position="76"/>
        <end position="118"/>
    </location>
</feature>
<comment type="caution">
    <text evidence="4">The sequence shown here is derived from an EMBL/GenBank/DDBJ whole genome shotgun (WGS) entry which is preliminary data.</text>
</comment>
<evidence type="ECO:0000256" key="1">
    <source>
        <dbReference type="ARBA" id="ARBA00005701"/>
    </source>
</evidence>
<organism evidence="4 5">
    <name type="scientific">Mytilus galloprovincialis</name>
    <name type="common">Mediterranean mussel</name>
    <dbReference type="NCBI Taxonomy" id="29158"/>
    <lineage>
        <taxon>Eukaryota</taxon>
        <taxon>Metazoa</taxon>
        <taxon>Spiralia</taxon>
        <taxon>Lophotrochozoa</taxon>
        <taxon>Mollusca</taxon>
        <taxon>Bivalvia</taxon>
        <taxon>Autobranchia</taxon>
        <taxon>Pteriomorphia</taxon>
        <taxon>Mytilida</taxon>
        <taxon>Mytiloidea</taxon>
        <taxon>Mytilidae</taxon>
        <taxon>Mytilinae</taxon>
        <taxon>Mytilus</taxon>
    </lineage>
</organism>
<accession>A0A8B6H3P9</accession>
<sequence>MYMFLALHKMPKRKEKGTAFITHIKEINTSQVLTIIVRKHSDDSGQNKPQRKKGNTPAGKLDDKMETAEEAFNPYVEQETLERFPDDTNPATGEIGGPRGPEPTRYGDWERKGRVTDF</sequence>
<evidence type="ECO:0000313" key="5">
    <source>
        <dbReference type="Proteomes" id="UP000596742"/>
    </source>
</evidence>
<dbReference type="PANTHER" id="PTHR28524">
    <property type="entry name" value="SUCCINATE DEHYDROGENASE ASSEMBLY FACTOR 4, MITOCHONDRIAL"/>
    <property type="match status" value="1"/>
</dbReference>
<name>A0A8B6H3P9_MYTGA</name>
<dbReference type="EMBL" id="UYJE01009485">
    <property type="protein sequence ID" value="VDI73921.1"/>
    <property type="molecule type" value="Genomic_DNA"/>
</dbReference>
<proteinExistence type="inferred from homology"/>
<reference evidence="4" key="1">
    <citation type="submission" date="2018-11" db="EMBL/GenBank/DDBJ databases">
        <authorList>
            <person name="Alioto T."/>
            <person name="Alioto T."/>
        </authorList>
    </citation>
    <scope>NUCLEOTIDE SEQUENCE</scope>
</reference>
<dbReference type="AlphaFoldDB" id="A0A8B6H3P9"/>
<protein>
    <recommendedName>
        <fullName evidence="2">Succinate dehydrogenase assembly factor 4, mitochondrial</fullName>
    </recommendedName>
</protein>
<evidence type="ECO:0000256" key="3">
    <source>
        <dbReference type="SAM" id="MobiDB-lite"/>
    </source>
</evidence>
<dbReference type="InterPro" id="IPR012875">
    <property type="entry name" value="SDHF4"/>
</dbReference>
<dbReference type="GO" id="GO:0034553">
    <property type="term" value="P:mitochondrial respiratory chain complex II assembly"/>
    <property type="evidence" value="ECO:0007669"/>
    <property type="project" value="TreeGrafter"/>
</dbReference>
<evidence type="ECO:0000256" key="2">
    <source>
        <dbReference type="ARBA" id="ARBA00022170"/>
    </source>
</evidence>
<feature type="region of interest" description="Disordered" evidence="3">
    <location>
        <begin position="38"/>
        <end position="64"/>
    </location>
</feature>
<evidence type="ECO:0000313" key="4">
    <source>
        <dbReference type="EMBL" id="VDI73921.1"/>
    </source>
</evidence>
<dbReference type="OrthoDB" id="201362at2759"/>
<dbReference type="PANTHER" id="PTHR28524:SF3">
    <property type="entry name" value="SUCCINATE DEHYDROGENASE ASSEMBLY FACTOR 4, MITOCHONDRIAL"/>
    <property type="match status" value="1"/>
</dbReference>
<dbReference type="GO" id="GO:0005739">
    <property type="term" value="C:mitochondrion"/>
    <property type="evidence" value="ECO:0007669"/>
    <property type="project" value="TreeGrafter"/>
</dbReference>
<feature type="compositionally biased region" description="Basic and acidic residues" evidence="3">
    <location>
        <begin position="105"/>
        <end position="118"/>
    </location>
</feature>